<dbReference type="EMBL" id="MCFH01000035">
    <property type="protein sequence ID" value="ORX46445.1"/>
    <property type="molecule type" value="Genomic_DNA"/>
</dbReference>
<sequence length="1834" mass="213030">MSTIKKVIPAVMSIEKFSFNLKEKVRNSEILSDNSNIEIPPAAEFSIRSNYENSSSKLDNLKINSKDELKLNKNYKIKNSEFQIITDYPFENRKEIVSQGVKKKNFKEQNDKTMLSINHNSINNGNDNNNNNYHENHETKIIAETKETIIKDSHSSSKTEGLFNDIHIKLNQPNFYNISNSSNEKMISSNNKNKEIDNFITTHNNTNEKNNETYTTLSSKSNTNINDYTNITTISIESTKSNNTTNTNYNKNYHNSSNIIEAKNMNHHYHSKPYSDNNLNNNMSTHHKQDNKIINSNIVKNNDKIQAYPKVTNPLLNHEKKILGESNKKYDFSLTHSNHSKNQNSFHSKVKNTKLSSHDHRKSHSNLESSSLSRDVNNNYKKKQHKINKYNSLSPVLENEKIKTKHKDTSYLLKALPKLSSRDHSITKIHKSHRNEDISSIRREKYRDITPILSPHVSEGESDFDFSETLITNRKRKRCKSVFDIYFEERKGMLKHSSSLSHFERNDKHSKNNKIHKDNLPISPKDRVIEKDKKKLINNNNNQSFGSKEIQKNDHSSSKYNTISDDDKEKVRKSLEDNQDSEKPKNLKMKKTKVNSKYENDSTLYYYRRQPHRSCRSEISSVNSKYYGMYSSEDNISEIEELFANLDNQHHRSERNNTAEDDKNDYEEISDDHDKYKSHKSTPKIKGIKNSKYDHSLGSLHPTKNKKMKINDFVDKETENADEENFKYNDKDHHHHHLSLDKESKRLKEKMIFKRLKEQKIFKPLSKIKSSDIRNISEIRNPKLSLSSNLDFEDESSHFHDAINETIYENENDYDYKLEDENENDYDYQESDINSDDTSSSTIAITSQKLTAFPDDPKKGHMKIHHSKQYKLKKGYSFFSLSSRHHRTATVTTEESSYMYDDMDSSSEWDDATDKNGRLSHSKKGHSHSKKKYYDTFIKEEDRHDDNDTIEEDESRSSNPTDKSYYYSKRENGIKSNVNTPIKKQKLPISQINQKNSKDIDRNNDINDTNNRSHRPRHLSSNSTSILITTNTLSNNNNNNNHSKKIITKNDCYESDNYNRHSKNHSDTHIIFKPKSQTSTTKSASLKSRILGSSLKKNKSMLPLEKSKVKILDLEEEKDHRFDLFGKKLKSKMESMETIRDDIHKKYKIQSKHKNEKLNEPEIKPLDSDEEEEDHLEEEIEKMIKIEEEKNRKYKRKGEFNDDDDDDDEDLGNNSTIDDDDFDIDIDDDIDIDVDEDIEENSHYDEEENLDNSLFTDNDDSINIETSLKAFHHKKCKIRNNEMGGCLKQPIMVIGNIKNPTLLSRSRSFVDSSNDYDQSNVDPHLLKIKKASQDIQVPIESSTLLKQKMLTRQVIDQLNRLNVTEDEYDITPSLNTHSNIYIKNELFKLLNNIVTKEGLDSHIDNYTTIYSDNTIDSIGLTDYHSKNTEVIDLIKWKEEEPSIHYLCRESSNLSQALPLPSLSVTTTQSMTTPLMDEMSNFPEASTSLSHSSLLQSSTSYTYDPSSILTPDPEKSLEDVEMERFKTCKSDKQESSTAFGSTYLPTPLDSSVEESTKPLSPPMKSYLSLSNSSFETDTSILSIENSGNKGSESFDLKLNETSSISLPFSEEDTPYNYFFAETIKNKIYHTLRTVDLLRDELYQLKFNRLKHEEELIKKNIHPDFEIQQNSLKEELFNRIKFAKKNREASLDCIHKTYQNNVHLINNTFVDNKHKLKLELNHKIGHNYYQLMKEMCSYQRKKVMDKKKINPPFHPKKGILEAATVLATFSTPVLHKEKRNNRYRNHSREMKKQQHHSSTAPTTIPMSSTSSTNLSHSSISTKKKTTESCNGLNSNE</sequence>
<accession>A0A1Y1V3Q0</accession>
<feature type="compositionally biased region" description="Basic and acidic residues" evidence="1">
    <location>
        <begin position="565"/>
        <end position="585"/>
    </location>
</feature>
<organism evidence="2 3">
    <name type="scientific">Piromyces finnis</name>
    <dbReference type="NCBI Taxonomy" id="1754191"/>
    <lineage>
        <taxon>Eukaryota</taxon>
        <taxon>Fungi</taxon>
        <taxon>Fungi incertae sedis</taxon>
        <taxon>Chytridiomycota</taxon>
        <taxon>Chytridiomycota incertae sedis</taxon>
        <taxon>Neocallimastigomycetes</taxon>
        <taxon>Neocallimastigales</taxon>
        <taxon>Neocallimastigaceae</taxon>
        <taxon>Piromyces</taxon>
    </lineage>
</organism>
<gene>
    <name evidence="2" type="ORF">BCR36DRAFT_331910</name>
</gene>
<dbReference type="STRING" id="1754191.A0A1Y1V3Q0"/>
<feature type="region of interest" description="Disordered" evidence="1">
    <location>
        <begin position="1774"/>
        <end position="1834"/>
    </location>
</feature>
<feature type="compositionally biased region" description="Basic and acidic residues" evidence="1">
    <location>
        <begin position="502"/>
        <end position="535"/>
    </location>
</feature>
<feature type="region of interest" description="Disordered" evidence="1">
    <location>
        <begin position="944"/>
        <end position="1024"/>
    </location>
</feature>
<feature type="region of interest" description="Disordered" evidence="1">
    <location>
        <begin position="1197"/>
        <end position="1224"/>
    </location>
</feature>
<feature type="compositionally biased region" description="Basic and acidic residues" evidence="1">
    <location>
        <begin position="996"/>
        <end position="1005"/>
    </location>
</feature>
<feature type="compositionally biased region" description="Polar residues" evidence="1">
    <location>
        <begin position="1534"/>
        <end position="1543"/>
    </location>
</feature>
<feature type="region of interest" description="Disordered" evidence="1">
    <location>
        <begin position="1524"/>
        <end position="1558"/>
    </location>
</feature>
<dbReference type="OrthoDB" id="10658588at2759"/>
<reference evidence="2 3" key="1">
    <citation type="submission" date="2016-08" db="EMBL/GenBank/DDBJ databases">
        <title>Genomes of anaerobic fungi encode conserved fungal cellulosomes for biomass hydrolysis.</title>
        <authorList>
            <consortium name="DOE Joint Genome Institute"/>
            <person name="Haitjema C.H."/>
            <person name="Gilmore S.P."/>
            <person name="Henske J.K."/>
            <person name="Solomon K.V."/>
            <person name="De Groot R."/>
            <person name="Kuo A."/>
            <person name="Mondo S.J."/>
            <person name="Salamov A.A."/>
            <person name="Labutti K."/>
            <person name="Zhao Z."/>
            <person name="Chiniquy J."/>
            <person name="Barry K."/>
            <person name="Brewer H.M."/>
            <person name="Purvine S.O."/>
            <person name="Wright A.T."/>
            <person name="Boxma B."/>
            <person name="Van Alen T."/>
            <person name="Hackstein J.H."/>
            <person name="Baker S.E."/>
            <person name="Grigoriev I.V."/>
            <person name="O'Malley M.A."/>
        </authorList>
    </citation>
    <scope>NUCLEOTIDE SEQUENCE [LARGE SCALE GENOMIC DNA]</scope>
    <source>
        <strain evidence="3">finn</strain>
    </source>
</reference>
<feature type="compositionally biased region" description="Basic residues" evidence="1">
    <location>
        <begin position="1774"/>
        <end position="1783"/>
    </location>
</feature>
<evidence type="ECO:0000313" key="3">
    <source>
        <dbReference type="Proteomes" id="UP000193719"/>
    </source>
</evidence>
<feature type="region of interest" description="Disordered" evidence="1">
    <location>
        <begin position="650"/>
        <end position="702"/>
    </location>
</feature>
<proteinExistence type="predicted"/>
<feature type="compositionally biased region" description="Polar residues" evidence="1">
    <location>
        <begin position="974"/>
        <end position="994"/>
    </location>
</feature>
<comment type="caution">
    <text evidence="2">The sequence shown here is derived from an EMBL/GenBank/DDBJ whole genome shotgun (WGS) entry which is preliminary data.</text>
</comment>
<feature type="compositionally biased region" description="Acidic residues" evidence="1">
    <location>
        <begin position="1201"/>
        <end position="1224"/>
    </location>
</feature>
<feature type="compositionally biased region" description="Basic and acidic residues" evidence="1">
    <location>
        <begin position="1156"/>
        <end position="1167"/>
    </location>
</feature>
<feature type="compositionally biased region" description="Acidic residues" evidence="1">
    <location>
        <begin position="1168"/>
        <end position="1177"/>
    </location>
</feature>
<feature type="compositionally biased region" description="Low complexity" evidence="1">
    <location>
        <begin position="1795"/>
        <end position="1818"/>
    </location>
</feature>
<reference evidence="2 3" key="2">
    <citation type="submission" date="2016-08" db="EMBL/GenBank/DDBJ databases">
        <title>Pervasive Adenine N6-methylation of Active Genes in Fungi.</title>
        <authorList>
            <consortium name="DOE Joint Genome Institute"/>
            <person name="Mondo S.J."/>
            <person name="Dannebaum R.O."/>
            <person name="Kuo R.C."/>
            <person name="Labutti K."/>
            <person name="Haridas S."/>
            <person name="Kuo A."/>
            <person name="Salamov A."/>
            <person name="Ahrendt S.R."/>
            <person name="Lipzen A."/>
            <person name="Sullivan W."/>
            <person name="Andreopoulos W.B."/>
            <person name="Clum A."/>
            <person name="Lindquist E."/>
            <person name="Daum C."/>
            <person name="Ramamoorthy G.K."/>
            <person name="Gryganskyi A."/>
            <person name="Culley D."/>
            <person name="Magnuson J.K."/>
            <person name="James T.Y."/>
            <person name="O'Malley M.A."/>
            <person name="Stajich J.E."/>
            <person name="Spatafora J.W."/>
            <person name="Visel A."/>
            <person name="Grigoriev I.V."/>
        </authorList>
    </citation>
    <scope>NUCLEOTIDE SEQUENCE [LARGE SCALE GENOMIC DNA]</scope>
    <source>
        <strain evidence="3">finn</strain>
    </source>
</reference>
<feature type="compositionally biased region" description="Polar residues" evidence="1">
    <location>
        <begin position="334"/>
        <end position="347"/>
    </location>
</feature>
<feature type="region of interest" description="Disordered" evidence="1">
    <location>
        <begin position="904"/>
        <end position="931"/>
    </location>
</feature>
<feature type="compositionally biased region" description="Basic and acidic residues" evidence="1">
    <location>
        <begin position="1524"/>
        <end position="1533"/>
    </location>
</feature>
<dbReference type="Proteomes" id="UP000193719">
    <property type="component" value="Unassembled WGS sequence"/>
</dbReference>
<feature type="region of interest" description="Disordered" evidence="1">
    <location>
        <begin position="496"/>
        <end position="592"/>
    </location>
</feature>
<feature type="compositionally biased region" description="Basic residues" evidence="1">
    <location>
        <begin position="676"/>
        <end position="689"/>
    </location>
</feature>
<evidence type="ECO:0000313" key="2">
    <source>
        <dbReference type="EMBL" id="ORX46445.1"/>
    </source>
</evidence>
<feature type="region of interest" description="Disordered" evidence="1">
    <location>
        <begin position="1150"/>
        <end position="1177"/>
    </location>
</feature>
<keyword evidence="3" id="KW-1185">Reference proteome</keyword>
<feature type="non-terminal residue" evidence="2">
    <location>
        <position position="1834"/>
    </location>
</feature>
<protein>
    <submittedName>
        <fullName evidence="2">Uncharacterized protein</fullName>
    </submittedName>
</protein>
<feature type="compositionally biased region" description="Basic and acidic residues" evidence="1">
    <location>
        <begin position="650"/>
        <end position="661"/>
    </location>
</feature>
<name>A0A1Y1V3Q0_9FUNG</name>
<feature type="compositionally biased region" description="Basic residues" evidence="1">
    <location>
        <begin position="918"/>
        <end position="931"/>
    </location>
</feature>
<feature type="compositionally biased region" description="Acidic residues" evidence="1">
    <location>
        <begin position="662"/>
        <end position="671"/>
    </location>
</feature>
<feature type="region of interest" description="Disordered" evidence="1">
    <location>
        <begin position="333"/>
        <end position="385"/>
    </location>
</feature>
<evidence type="ECO:0000256" key="1">
    <source>
        <dbReference type="SAM" id="MobiDB-lite"/>
    </source>
</evidence>